<proteinExistence type="predicted"/>
<dbReference type="PANTHER" id="PTHR46991:SF9">
    <property type="entry name" value="23.6 KDA HEAT SHOCK PROTEIN MITOCHONDRIAL"/>
    <property type="match status" value="1"/>
</dbReference>
<dbReference type="InterPro" id="IPR002068">
    <property type="entry name" value="A-crystallin/Hsp20_dom"/>
</dbReference>
<evidence type="ECO:0000259" key="2">
    <source>
        <dbReference type="Pfam" id="PF00011"/>
    </source>
</evidence>
<comment type="caution">
    <text evidence="3">The sequence shown here is derived from an EMBL/GenBank/DDBJ whole genome shotgun (WGS) entry which is preliminary data.</text>
</comment>
<evidence type="ECO:0000313" key="4">
    <source>
        <dbReference type="Proteomes" id="UP000095767"/>
    </source>
</evidence>
<dbReference type="EMBL" id="LWDX02039910">
    <property type="protein sequence ID" value="OEL24322.1"/>
    <property type="molecule type" value="Genomic_DNA"/>
</dbReference>
<feature type="domain" description="SHSP" evidence="2">
    <location>
        <begin position="110"/>
        <end position="153"/>
    </location>
</feature>
<protein>
    <recommendedName>
        <fullName evidence="2">SHSP domain-containing protein</fullName>
    </recommendedName>
</protein>
<accession>A0A1E5VGS5</accession>
<dbReference type="OrthoDB" id="1431247at2759"/>
<sequence>MASAVVAFKGAPMAGLVKEVSAAPSDAFKGAPLAGGLLKPAAPFVPGRSTGSALRLLRSALDLFVTKLFSTDALDAFGEPAGGLAHLLALTKDGGVPSGTGFFARGWWVSKEDDDAMQLKVAMPGLRKEHVKISAKKNILVIKGEGDKDSEDGDDQSPALHPPHPAPRRGRQDGTDQGGDEGWDAQGHRAHDQG</sequence>
<keyword evidence="4" id="KW-1185">Reference proteome</keyword>
<dbReference type="InterPro" id="IPR044656">
    <property type="entry name" value="HSP14.7/HSP23.5/HSP23.6-like"/>
</dbReference>
<dbReference type="Pfam" id="PF00011">
    <property type="entry name" value="HSP20"/>
    <property type="match status" value="1"/>
</dbReference>
<feature type="region of interest" description="Disordered" evidence="1">
    <location>
        <begin position="144"/>
        <end position="194"/>
    </location>
</feature>
<dbReference type="AlphaFoldDB" id="A0A1E5VGS5"/>
<evidence type="ECO:0000256" key="1">
    <source>
        <dbReference type="SAM" id="MobiDB-lite"/>
    </source>
</evidence>
<evidence type="ECO:0000313" key="3">
    <source>
        <dbReference type="EMBL" id="OEL24322.1"/>
    </source>
</evidence>
<dbReference type="InterPro" id="IPR008978">
    <property type="entry name" value="HSP20-like_chaperone"/>
</dbReference>
<dbReference type="PANTHER" id="PTHR46991">
    <property type="entry name" value="23.5 KDA HEAT SHOCK PROTEIN, MITOCHONDRIAL"/>
    <property type="match status" value="1"/>
</dbReference>
<name>A0A1E5VGS5_9POAL</name>
<dbReference type="Gene3D" id="2.60.40.790">
    <property type="match status" value="1"/>
</dbReference>
<dbReference type="STRING" id="888268.A0A1E5VGS5"/>
<dbReference type="SUPFAM" id="SSF49764">
    <property type="entry name" value="HSP20-like chaperones"/>
    <property type="match status" value="1"/>
</dbReference>
<organism evidence="3 4">
    <name type="scientific">Dichanthelium oligosanthes</name>
    <dbReference type="NCBI Taxonomy" id="888268"/>
    <lineage>
        <taxon>Eukaryota</taxon>
        <taxon>Viridiplantae</taxon>
        <taxon>Streptophyta</taxon>
        <taxon>Embryophyta</taxon>
        <taxon>Tracheophyta</taxon>
        <taxon>Spermatophyta</taxon>
        <taxon>Magnoliopsida</taxon>
        <taxon>Liliopsida</taxon>
        <taxon>Poales</taxon>
        <taxon>Poaceae</taxon>
        <taxon>PACMAD clade</taxon>
        <taxon>Panicoideae</taxon>
        <taxon>Panicodae</taxon>
        <taxon>Paniceae</taxon>
        <taxon>Dichantheliinae</taxon>
        <taxon>Dichanthelium</taxon>
    </lineage>
</organism>
<reference evidence="3 4" key="1">
    <citation type="submission" date="2016-09" db="EMBL/GenBank/DDBJ databases">
        <title>The draft genome of Dichanthelium oligosanthes: A C3 panicoid grass species.</title>
        <authorList>
            <person name="Studer A.J."/>
            <person name="Schnable J.C."/>
            <person name="Brutnell T.P."/>
        </authorList>
    </citation>
    <scope>NUCLEOTIDE SEQUENCE [LARGE SCALE GENOMIC DNA]</scope>
    <source>
        <strain evidence="4">cv. Kellogg 1175</strain>
        <tissue evidence="3">Leaf</tissue>
    </source>
</reference>
<dbReference type="Proteomes" id="UP000095767">
    <property type="component" value="Unassembled WGS sequence"/>
</dbReference>
<gene>
    <name evidence="3" type="ORF">BAE44_0014659</name>
</gene>
<dbReference type="CDD" id="cd06464">
    <property type="entry name" value="ACD_sHsps-like"/>
    <property type="match status" value="1"/>
</dbReference>